<dbReference type="InterPro" id="IPR036188">
    <property type="entry name" value="FAD/NAD-bd_sf"/>
</dbReference>
<proteinExistence type="inferred from homology"/>
<comment type="caution">
    <text evidence="9">The sequence shown here is derived from an EMBL/GenBank/DDBJ whole genome shotgun (WGS) entry which is preliminary data.</text>
</comment>
<evidence type="ECO:0000256" key="6">
    <source>
        <dbReference type="ARBA" id="ARBA00023027"/>
    </source>
</evidence>
<comment type="similarity">
    <text evidence="1">Belongs to the NADH dehydrogenase family.</text>
</comment>
<evidence type="ECO:0000256" key="5">
    <source>
        <dbReference type="ARBA" id="ARBA00023002"/>
    </source>
</evidence>
<dbReference type="Gene3D" id="3.50.50.100">
    <property type="match status" value="1"/>
</dbReference>
<dbReference type="PANTHER" id="PTHR43706:SF47">
    <property type="entry name" value="EXTERNAL NADH-UBIQUINONE OXIDOREDUCTASE 1, MITOCHONDRIAL-RELATED"/>
    <property type="match status" value="1"/>
</dbReference>
<comment type="catalytic activity">
    <reaction evidence="7">
        <text>a quinone + NADH + H(+) = a quinol + NAD(+)</text>
        <dbReference type="Rhea" id="RHEA:46160"/>
        <dbReference type="ChEBI" id="CHEBI:15378"/>
        <dbReference type="ChEBI" id="CHEBI:24646"/>
        <dbReference type="ChEBI" id="CHEBI:57540"/>
        <dbReference type="ChEBI" id="CHEBI:57945"/>
        <dbReference type="ChEBI" id="CHEBI:132124"/>
        <dbReference type="EC" id="1.6.5.9"/>
    </reaction>
</comment>
<keyword evidence="4" id="KW-0274">FAD</keyword>
<evidence type="ECO:0000256" key="1">
    <source>
        <dbReference type="ARBA" id="ARBA00005272"/>
    </source>
</evidence>
<protein>
    <recommendedName>
        <fullName evidence="2">NADH:ubiquinone reductase (non-electrogenic)</fullName>
        <ecNumber evidence="2">1.6.5.9</ecNumber>
    </recommendedName>
</protein>
<feature type="domain" description="FAD/NAD(P)-binding" evidence="8">
    <location>
        <begin position="6"/>
        <end position="324"/>
    </location>
</feature>
<dbReference type="RefSeq" id="WP_381480519.1">
    <property type="nucleotide sequence ID" value="NZ_JBHTLT010000044.1"/>
</dbReference>
<gene>
    <name evidence="9" type="ORF">ACFQ38_09530</name>
</gene>
<name>A0ABW3TWY3_9BACL</name>
<evidence type="ECO:0000259" key="8">
    <source>
        <dbReference type="Pfam" id="PF07992"/>
    </source>
</evidence>
<evidence type="ECO:0000256" key="7">
    <source>
        <dbReference type="ARBA" id="ARBA00047599"/>
    </source>
</evidence>
<keyword evidence="5 9" id="KW-0560">Oxidoreductase</keyword>
<evidence type="ECO:0000313" key="9">
    <source>
        <dbReference type="EMBL" id="MFD1205341.1"/>
    </source>
</evidence>
<dbReference type="GO" id="GO:0016491">
    <property type="term" value="F:oxidoreductase activity"/>
    <property type="evidence" value="ECO:0007669"/>
    <property type="project" value="UniProtKB-KW"/>
</dbReference>
<evidence type="ECO:0000256" key="3">
    <source>
        <dbReference type="ARBA" id="ARBA00022630"/>
    </source>
</evidence>
<evidence type="ECO:0000256" key="2">
    <source>
        <dbReference type="ARBA" id="ARBA00012637"/>
    </source>
</evidence>
<dbReference type="EMBL" id="JBHTLT010000044">
    <property type="protein sequence ID" value="MFD1205341.1"/>
    <property type="molecule type" value="Genomic_DNA"/>
</dbReference>
<dbReference type="InterPro" id="IPR045024">
    <property type="entry name" value="NDH-2"/>
</dbReference>
<reference evidence="10" key="1">
    <citation type="journal article" date="2019" name="Int. J. Syst. Evol. Microbiol.">
        <title>The Global Catalogue of Microorganisms (GCM) 10K type strain sequencing project: providing services to taxonomists for standard genome sequencing and annotation.</title>
        <authorList>
            <consortium name="The Broad Institute Genomics Platform"/>
            <consortium name="The Broad Institute Genome Sequencing Center for Infectious Disease"/>
            <person name="Wu L."/>
            <person name="Ma J."/>
        </authorList>
    </citation>
    <scope>NUCLEOTIDE SEQUENCE [LARGE SCALE GENOMIC DNA]</scope>
    <source>
        <strain evidence="10">CCUG 53915</strain>
    </source>
</reference>
<dbReference type="SUPFAM" id="SSF51905">
    <property type="entry name" value="FAD/NAD(P)-binding domain"/>
    <property type="match status" value="1"/>
</dbReference>
<dbReference type="Pfam" id="PF07992">
    <property type="entry name" value="Pyr_redox_2"/>
    <property type="match status" value="1"/>
</dbReference>
<keyword evidence="3" id="KW-0285">Flavoprotein</keyword>
<keyword evidence="10" id="KW-1185">Reference proteome</keyword>
<dbReference type="EC" id="1.6.5.9" evidence="2"/>
<evidence type="ECO:0000256" key="4">
    <source>
        <dbReference type="ARBA" id="ARBA00022827"/>
    </source>
</evidence>
<organism evidence="9 10">
    <name type="scientific">Sporosarcina contaminans</name>
    <dbReference type="NCBI Taxonomy" id="633403"/>
    <lineage>
        <taxon>Bacteria</taxon>
        <taxon>Bacillati</taxon>
        <taxon>Bacillota</taxon>
        <taxon>Bacilli</taxon>
        <taxon>Bacillales</taxon>
        <taxon>Caryophanaceae</taxon>
        <taxon>Sporosarcina</taxon>
    </lineage>
</organism>
<evidence type="ECO:0000313" key="10">
    <source>
        <dbReference type="Proteomes" id="UP001597231"/>
    </source>
</evidence>
<dbReference type="PANTHER" id="PTHR43706">
    <property type="entry name" value="NADH DEHYDROGENASE"/>
    <property type="match status" value="1"/>
</dbReference>
<dbReference type="PRINTS" id="PR00368">
    <property type="entry name" value="FADPNR"/>
</dbReference>
<sequence>MTIRTCVVVGGGYAGIHALTSIQKYVTKSSKQKLRLILIDKNPYHLRKVLLFRPAIGVEEITIPLKELFPEGVEIVQATVKNVEAENKSIHYQDNLSKEHILTYDFLILAVGSSVRKTDPSQGGIALTDIESAREIQKKWRSNLHKAKNEQNPVLRSSLMTIAVAGAGISGIETSAELSYYVRADAKSLGLDPNEVKIVLLNSHHRLFREGPTKVGYVLEQELVKRGVTIKHNCKALKEENGIITLSTGETLPLGLCIWTLGLVPNPFVRKLGMPLTDEGCVIVDASYRVTGFQDVYCIGDCAQIVDPISGKKDGKTCKEASSQASRLGRILLADWKGAQAPLHKSYMDFYCISLGPGYGIAWFRRWGLSITVSGIVGWMIRKWTWDIASLIKR</sequence>
<keyword evidence="6" id="KW-0520">NAD</keyword>
<dbReference type="Proteomes" id="UP001597231">
    <property type="component" value="Unassembled WGS sequence"/>
</dbReference>
<dbReference type="InterPro" id="IPR023753">
    <property type="entry name" value="FAD/NAD-binding_dom"/>
</dbReference>
<accession>A0ABW3TWY3</accession>